<feature type="transmembrane region" description="Helical" evidence="1">
    <location>
        <begin position="407"/>
        <end position="429"/>
    </location>
</feature>
<keyword evidence="1" id="KW-0472">Membrane</keyword>
<feature type="transmembrane region" description="Helical" evidence="1">
    <location>
        <begin position="368"/>
        <end position="387"/>
    </location>
</feature>
<keyword evidence="3" id="KW-1185">Reference proteome</keyword>
<evidence type="ECO:0000313" key="3">
    <source>
        <dbReference type="Proteomes" id="UP000245910"/>
    </source>
</evidence>
<evidence type="ECO:0000313" key="2">
    <source>
        <dbReference type="EMBL" id="CEI62519.1"/>
    </source>
</evidence>
<name>A0A2L2SZT4_9HYPO</name>
<protein>
    <submittedName>
        <fullName evidence="2">Uncharacterized protein</fullName>
    </submittedName>
</protein>
<keyword evidence="1" id="KW-1133">Transmembrane helix</keyword>
<accession>A0A2L2SZT4</accession>
<sequence length="458" mass="53207">MSFQLEQLYRKEMHPVNEVKIQNGIFTTERTVAQIWDMNVLGFQDEVYDDATLKPRLATMEMFWDTPDKTKELWDECRKFVLVTTFGDPTTARRALQLRRNSLDRIVDVGKFNRSQSNRLFTTWLPFISTYLQYDEDDTTPTHLNIVFRSLKNSNSLICSMRIHLASLDCFVFMSATQPSDTKDIRSRCIANIDLLRVHPLYFLSIVYENRYERWTTWIAKIWNQVALIETVTNMTHPDWRAGSIQSHEVQLMSTVESFLHQLHATNLELCHSSTVLAYAFRFGNRCLEIINETDDLRKGLGMSSPSPRQSSELKDSFNAILERLAPLSDRISELKQRLSSQITAKDSRVNLAIAGLQANDSRTLKGIAILTLLFLPSTLVAFHILIDQCQTLWTTNLFEFQGDTNWKVYITITAVLTFLVITCSWLYTRIFQRRDNVRWTRFAAYDLGFHSNSRPHI</sequence>
<dbReference type="AlphaFoldDB" id="A0A2L2SZT4"/>
<proteinExistence type="predicted"/>
<keyword evidence="1" id="KW-0812">Transmembrane</keyword>
<dbReference type="Proteomes" id="UP000245910">
    <property type="component" value="Chromosome II"/>
</dbReference>
<dbReference type="EMBL" id="LN649230">
    <property type="protein sequence ID" value="CEI62519.1"/>
    <property type="molecule type" value="Genomic_DNA"/>
</dbReference>
<organism evidence="2 3">
    <name type="scientific">Fusarium venenatum</name>
    <dbReference type="NCBI Taxonomy" id="56646"/>
    <lineage>
        <taxon>Eukaryota</taxon>
        <taxon>Fungi</taxon>
        <taxon>Dikarya</taxon>
        <taxon>Ascomycota</taxon>
        <taxon>Pezizomycotina</taxon>
        <taxon>Sordariomycetes</taxon>
        <taxon>Hypocreomycetidae</taxon>
        <taxon>Hypocreales</taxon>
        <taxon>Nectriaceae</taxon>
        <taxon>Fusarium</taxon>
    </lineage>
</organism>
<evidence type="ECO:0000256" key="1">
    <source>
        <dbReference type="SAM" id="Phobius"/>
    </source>
</evidence>
<reference evidence="3" key="1">
    <citation type="submission" date="2014-10" db="EMBL/GenBank/DDBJ databases">
        <authorList>
            <person name="King R."/>
        </authorList>
    </citation>
    <scope>NUCLEOTIDE SEQUENCE [LARGE SCALE GENOMIC DNA]</scope>
    <source>
        <strain evidence="3">A3/5</strain>
    </source>
</reference>